<dbReference type="RefSeq" id="XP_030830724.1">
    <property type="nucleotide sequence ID" value="XM_030974864.1"/>
</dbReference>
<evidence type="ECO:0000256" key="1">
    <source>
        <dbReference type="SAM" id="SignalP"/>
    </source>
</evidence>
<dbReference type="Proteomes" id="UP000007110">
    <property type="component" value="Unassembled WGS sequence"/>
</dbReference>
<keyword evidence="4" id="KW-1185">Reference proteome</keyword>
<name>A0A7M7N473_STRPU</name>
<dbReference type="AlphaFoldDB" id="A0A7M7N473"/>
<dbReference type="Pfam" id="PF08773">
    <property type="entry name" value="CathepsinC_exc"/>
    <property type="match status" value="1"/>
</dbReference>
<evidence type="ECO:0000313" key="4">
    <source>
        <dbReference type="Proteomes" id="UP000007110"/>
    </source>
</evidence>
<proteinExistence type="predicted"/>
<reference evidence="3" key="2">
    <citation type="submission" date="2021-01" db="UniProtKB">
        <authorList>
            <consortium name="EnsemblMetazoa"/>
        </authorList>
    </citation>
    <scope>IDENTIFICATION</scope>
</reference>
<dbReference type="EnsemblMetazoa" id="XM_030974864">
    <property type="protein sequence ID" value="XP_030830724"/>
    <property type="gene ID" value="LOC115920016"/>
</dbReference>
<organism evidence="3 4">
    <name type="scientific">Strongylocentrotus purpuratus</name>
    <name type="common">Purple sea urchin</name>
    <dbReference type="NCBI Taxonomy" id="7668"/>
    <lineage>
        <taxon>Eukaryota</taxon>
        <taxon>Metazoa</taxon>
        <taxon>Echinodermata</taxon>
        <taxon>Eleutherozoa</taxon>
        <taxon>Echinozoa</taxon>
        <taxon>Echinoidea</taxon>
        <taxon>Euechinoidea</taxon>
        <taxon>Echinacea</taxon>
        <taxon>Camarodonta</taxon>
        <taxon>Echinidea</taxon>
        <taxon>Strongylocentrotidae</taxon>
        <taxon>Strongylocentrotus</taxon>
    </lineage>
</organism>
<protein>
    <recommendedName>
        <fullName evidence="2">Cathepsin C exclusion domain-containing protein</fullName>
    </recommendedName>
</protein>
<dbReference type="OrthoDB" id="3789175at2759"/>
<dbReference type="Gene3D" id="2.40.128.80">
    <property type="entry name" value="Cathepsin C, exclusion domain"/>
    <property type="match status" value="1"/>
</dbReference>
<feature type="domain" description="Cathepsin C exclusion" evidence="2">
    <location>
        <begin position="39"/>
        <end position="99"/>
    </location>
</feature>
<evidence type="ECO:0000313" key="3">
    <source>
        <dbReference type="EnsemblMetazoa" id="XP_030830724"/>
    </source>
</evidence>
<feature type="chain" id="PRO_5029542425" description="Cathepsin C exclusion domain-containing protein" evidence="1">
    <location>
        <begin position="33"/>
        <end position="115"/>
    </location>
</feature>
<evidence type="ECO:0000259" key="2">
    <source>
        <dbReference type="Pfam" id="PF08773"/>
    </source>
</evidence>
<dbReference type="GeneID" id="115920016"/>
<keyword evidence="1" id="KW-0732">Signal</keyword>
<sequence length="115" mass="13301">MLCTMKANSARIYLWASLVVLLVFLTWEGPRGGTFVGADTPANCSFEEIEGRWKFLMGPSTENSRVNCSMPWKPVKTWIVSLRFPDLAIDETGKFLQFSLYLYFHYKRYDQLTDS</sequence>
<dbReference type="InterPro" id="IPR036496">
    <property type="entry name" value="CathepsinC_exc_dom_sf"/>
</dbReference>
<accession>A0A7M7N473</accession>
<dbReference type="InParanoid" id="A0A7M7N473"/>
<dbReference type="SUPFAM" id="SSF75001">
    <property type="entry name" value="Dipeptidyl peptidase I (cathepsin C), exclusion domain"/>
    <property type="match status" value="1"/>
</dbReference>
<reference evidence="4" key="1">
    <citation type="submission" date="2015-02" db="EMBL/GenBank/DDBJ databases">
        <title>Genome sequencing for Strongylocentrotus purpuratus.</title>
        <authorList>
            <person name="Murali S."/>
            <person name="Liu Y."/>
            <person name="Vee V."/>
            <person name="English A."/>
            <person name="Wang M."/>
            <person name="Skinner E."/>
            <person name="Han Y."/>
            <person name="Muzny D.M."/>
            <person name="Worley K.C."/>
            <person name="Gibbs R.A."/>
        </authorList>
    </citation>
    <scope>NUCLEOTIDE SEQUENCE</scope>
</reference>
<feature type="signal peptide" evidence="1">
    <location>
        <begin position="1"/>
        <end position="32"/>
    </location>
</feature>
<dbReference type="InterPro" id="IPR014882">
    <property type="entry name" value="CathepsinC_exc"/>
</dbReference>
<dbReference type="KEGG" id="spu:115920016"/>